<dbReference type="InterPro" id="IPR029063">
    <property type="entry name" value="SAM-dependent_MTases_sf"/>
</dbReference>
<dbReference type="InterPro" id="IPR013217">
    <property type="entry name" value="Methyltransf_12"/>
</dbReference>
<organism evidence="2 3">
    <name type="scientific">Glarea lozoyensis (strain ATCC 74030 / MF5533)</name>
    <dbReference type="NCBI Taxonomy" id="1104152"/>
    <lineage>
        <taxon>Eukaryota</taxon>
        <taxon>Fungi</taxon>
        <taxon>Dikarya</taxon>
        <taxon>Ascomycota</taxon>
        <taxon>Pezizomycotina</taxon>
        <taxon>Leotiomycetes</taxon>
        <taxon>Helotiales</taxon>
        <taxon>Helotiaceae</taxon>
        <taxon>Glarea</taxon>
    </lineage>
</organism>
<dbReference type="OrthoDB" id="329835at2759"/>
<dbReference type="HOGENOM" id="CLU_1261622_0_0_1"/>
<dbReference type="Proteomes" id="UP000005446">
    <property type="component" value="Unassembled WGS sequence"/>
</dbReference>
<accession>H0EEW5</accession>
<name>H0EEW5_GLAL7</name>
<sequence>MADIMSGSPDDAVKLEDPENQDEIIEICERAAFFYLRRLRQAISLSEEPSFKVHFQRLLKFTSYITPLLASGNYEGVDAKWTADSLEAIEALVQKYPDVVDLQLVHVVGSNLIDIVHEKVDTLEIMRNNNMLDRLHPHMNILEIGAGTGGTTRSVFEGLRRKYSAYKYTDISSGFFESARQIFKDEADKLTFTKLDIESDPSLQGFQDNSYDLIAGGLV</sequence>
<dbReference type="Gene3D" id="3.40.50.150">
    <property type="entry name" value="Vaccinia Virus protein VP39"/>
    <property type="match status" value="1"/>
</dbReference>
<gene>
    <name evidence="2" type="ORF">M7I_1001</name>
</gene>
<keyword evidence="3" id="KW-1185">Reference proteome</keyword>
<evidence type="ECO:0000259" key="1">
    <source>
        <dbReference type="Pfam" id="PF08242"/>
    </source>
</evidence>
<comment type="caution">
    <text evidence="2">The sequence shown here is derived from an EMBL/GenBank/DDBJ whole genome shotgun (WGS) entry which is preliminary data.</text>
</comment>
<proteinExistence type="predicted"/>
<dbReference type="EMBL" id="AGUE01000016">
    <property type="protein sequence ID" value="EHL03028.1"/>
    <property type="molecule type" value="Genomic_DNA"/>
</dbReference>
<dbReference type="SUPFAM" id="SSF53335">
    <property type="entry name" value="S-adenosyl-L-methionine-dependent methyltransferases"/>
    <property type="match status" value="1"/>
</dbReference>
<evidence type="ECO:0000313" key="3">
    <source>
        <dbReference type="Proteomes" id="UP000005446"/>
    </source>
</evidence>
<reference evidence="2 3" key="1">
    <citation type="journal article" date="2012" name="Eukaryot. Cell">
        <title>Genome sequence of the fungus Glarea lozoyensis: the first genome sequence of a species from the Helotiaceae family.</title>
        <authorList>
            <person name="Youssar L."/>
            <person name="Gruening B.A."/>
            <person name="Erxleben A."/>
            <person name="Guenther S."/>
            <person name="Huettel W."/>
        </authorList>
    </citation>
    <scope>NUCLEOTIDE SEQUENCE [LARGE SCALE GENOMIC DNA]</scope>
    <source>
        <strain evidence="3">ATCC 74030 / MF5533</strain>
    </source>
</reference>
<protein>
    <submittedName>
        <fullName evidence="2">Putative Lovastatin nonaketide synthase</fullName>
    </submittedName>
</protein>
<dbReference type="InParanoid" id="H0EEW5"/>
<dbReference type="AlphaFoldDB" id="H0EEW5"/>
<evidence type="ECO:0000313" key="2">
    <source>
        <dbReference type="EMBL" id="EHL03028.1"/>
    </source>
</evidence>
<dbReference type="Pfam" id="PF08242">
    <property type="entry name" value="Methyltransf_12"/>
    <property type="match status" value="1"/>
</dbReference>
<feature type="domain" description="Methyltransferase type 12" evidence="1">
    <location>
        <begin position="142"/>
        <end position="214"/>
    </location>
</feature>
<dbReference type="CDD" id="cd02440">
    <property type="entry name" value="AdoMet_MTases"/>
    <property type="match status" value="1"/>
</dbReference>